<dbReference type="EMBL" id="GDIQ01081246">
    <property type="protein sequence ID" value="JAN13491.1"/>
    <property type="molecule type" value="Transcribed_RNA"/>
</dbReference>
<organism evidence="2">
    <name type="scientific">Daphnia magna</name>
    <dbReference type="NCBI Taxonomy" id="35525"/>
    <lineage>
        <taxon>Eukaryota</taxon>
        <taxon>Metazoa</taxon>
        <taxon>Ecdysozoa</taxon>
        <taxon>Arthropoda</taxon>
        <taxon>Crustacea</taxon>
        <taxon>Branchiopoda</taxon>
        <taxon>Diplostraca</taxon>
        <taxon>Cladocera</taxon>
        <taxon>Anomopoda</taxon>
        <taxon>Daphniidae</taxon>
        <taxon>Daphnia</taxon>
    </lineage>
</organism>
<feature type="compositionally biased region" description="Gly residues" evidence="1">
    <location>
        <begin position="13"/>
        <end position="52"/>
    </location>
</feature>
<sequence>MSQDMFGSRGRGRGGGGRGGGDRGGGGRGGGGRGGRGFGGRGGGGRGGGGRGGGDRGGSRGFRGGGRGFRGGSRGNFSGGDRGSESWGGSGNSSRGGPFRGGRGSGGDRGRGAFANRARGAPSGGARGRGGGALPGRGEYLRFEIKAGLQLYVTFNDTPVVEELEKLPGFHSLSTPYNEKEIIRIILFRDLESLEAARKILDAKENVKATDHMGMKSAKKQSDSLESRQVYLRFAKPYVEDDVKKLDTKIDEILPLKENSCKVQFASAEEAELAVERLKGKIGQNLLKQVDVPYVVQSAKLAVASIQQDQVVFRDVPKDVTIKDIAEQFPDAVSFMLYDKTFPASKYCHAALRFKNAERVAEILKSKNLKIAGKKVYVFPACLEFLHEYPKLGEPEPVVEQSGNGTEVKDDPPSKKRKVEEEEEDDTNGQDEEESDEEESDEEDDEEDEEEEDEDENDEAADEDDSDESD</sequence>
<name>A0A0P6E0U4_9CRUS</name>
<feature type="region of interest" description="Disordered" evidence="1">
    <location>
        <begin position="1"/>
        <end position="132"/>
    </location>
</feature>
<feature type="compositionally biased region" description="Low complexity" evidence="1">
    <location>
        <begin position="112"/>
        <end position="121"/>
    </location>
</feature>
<feature type="compositionally biased region" description="Acidic residues" evidence="1">
    <location>
        <begin position="421"/>
        <end position="470"/>
    </location>
</feature>
<accession>A0A0P6E0U4</accession>
<dbReference type="AlphaFoldDB" id="A0A0P6E0U4"/>
<proteinExistence type="predicted"/>
<feature type="compositionally biased region" description="Gly residues" evidence="1">
    <location>
        <begin position="59"/>
        <end position="91"/>
    </location>
</feature>
<dbReference type="OrthoDB" id="6367193at2759"/>
<reference evidence="2" key="1">
    <citation type="submission" date="2015-10" db="EMBL/GenBank/DDBJ databases">
        <title>EvidentialGene: Evidence-directed Construction of Complete mRNA Transcriptomes without Genomes.</title>
        <authorList>
            <person name="Gilbert D.G."/>
        </authorList>
    </citation>
    <scope>NUCLEOTIDE SEQUENCE</scope>
</reference>
<dbReference type="EMBL" id="GDIQ01047572">
    <property type="protein sequence ID" value="JAN47165.1"/>
    <property type="molecule type" value="Transcribed_RNA"/>
</dbReference>
<evidence type="ECO:0000256" key="1">
    <source>
        <dbReference type="SAM" id="MobiDB-lite"/>
    </source>
</evidence>
<evidence type="ECO:0000313" key="2">
    <source>
        <dbReference type="EMBL" id="JAN13491.1"/>
    </source>
</evidence>
<feature type="compositionally biased region" description="Gly residues" evidence="1">
    <location>
        <begin position="122"/>
        <end position="132"/>
    </location>
</feature>
<feature type="region of interest" description="Disordered" evidence="1">
    <location>
        <begin position="394"/>
        <end position="470"/>
    </location>
</feature>
<protein>
    <submittedName>
        <fullName evidence="2">Uncharacterized protein</fullName>
    </submittedName>
</protein>
<feature type="compositionally biased region" description="Basic and acidic residues" evidence="1">
    <location>
        <begin position="407"/>
        <end position="420"/>
    </location>
</feature>